<keyword evidence="3" id="KW-1185">Reference proteome</keyword>
<dbReference type="EMBL" id="UPHU01000001">
    <property type="protein sequence ID" value="VBA53763.1"/>
    <property type="molecule type" value="Genomic_DNA"/>
</dbReference>
<dbReference type="InterPro" id="IPR001466">
    <property type="entry name" value="Beta-lactam-related"/>
</dbReference>
<dbReference type="InterPro" id="IPR012338">
    <property type="entry name" value="Beta-lactam/transpept-like"/>
</dbReference>
<protein>
    <recommendedName>
        <fullName evidence="1">Beta-lactamase-related domain-containing protein</fullName>
    </recommendedName>
</protein>
<dbReference type="Pfam" id="PF00144">
    <property type="entry name" value="Beta-lactamase"/>
    <property type="match status" value="1"/>
</dbReference>
<dbReference type="Proteomes" id="UP000268285">
    <property type="component" value="Unassembled WGS sequence"/>
</dbReference>
<gene>
    <name evidence="2" type="ORF">LAUMK142_04279</name>
</gene>
<proteinExistence type="predicted"/>
<evidence type="ECO:0000259" key="1">
    <source>
        <dbReference type="Pfam" id="PF00144"/>
    </source>
</evidence>
<evidence type="ECO:0000313" key="2">
    <source>
        <dbReference type="EMBL" id="VBA53763.1"/>
    </source>
</evidence>
<feature type="domain" description="Beta-lactamase-related" evidence="1">
    <location>
        <begin position="52"/>
        <end position="138"/>
    </location>
</feature>
<sequence length="305" mass="33450">MRLVARTRWTWTHRCAGTFPSSPLPTRWSAPPSRCVSCSITPRGWMGDDVQDFDFDRADDAVAQYVASMTRTTPADCAGTVFAYNNSGLVVAGQIIEVLTGSTYESAVQRLLLDQLQRGHTHYFSDQIVGLNVAAEHDVVDANRLSITTFGPLRLAATRPARRFQRARSTALHQVSPRRRHRTRWNAAAGRAIAGGDTLGPRRGRHPAGRAHRNGCWLDAAAVRRRPGHRPARRHVELPTLPATPQHLSAGELAPYQRRYVAELINESGRTTDAFPTSGSAVGPRQRDLRRVAATQAKVASVAAG</sequence>
<name>A0A498QW29_9MYCO</name>
<dbReference type="SUPFAM" id="SSF56601">
    <property type="entry name" value="beta-lactamase/transpeptidase-like"/>
    <property type="match status" value="1"/>
</dbReference>
<dbReference type="AlphaFoldDB" id="A0A498QW29"/>
<evidence type="ECO:0000313" key="3">
    <source>
        <dbReference type="Proteomes" id="UP000268285"/>
    </source>
</evidence>
<accession>A0A498QW29</accession>
<reference evidence="2 3" key="1">
    <citation type="submission" date="2018-09" db="EMBL/GenBank/DDBJ databases">
        <authorList>
            <person name="Tagini F."/>
        </authorList>
    </citation>
    <scope>NUCLEOTIDE SEQUENCE [LARGE SCALE GENOMIC DNA]</scope>
    <source>
        <strain evidence="2 3">MK142</strain>
    </source>
</reference>
<organism evidence="2 3">
    <name type="scientific">Mycobacterium pseudokansasii</name>
    <dbReference type="NCBI Taxonomy" id="2341080"/>
    <lineage>
        <taxon>Bacteria</taxon>
        <taxon>Bacillati</taxon>
        <taxon>Actinomycetota</taxon>
        <taxon>Actinomycetes</taxon>
        <taxon>Mycobacteriales</taxon>
        <taxon>Mycobacteriaceae</taxon>
        <taxon>Mycobacterium</taxon>
    </lineage>
</organism>
<dbReference type="Gene3D" id="3.40.710.10">
    <property type="entry name" value="DD-peptidase/beta-lactamase superfamily"/>
    <property type="match status" value="1"/>
</dbReference>